<feature type="domain" description="Rab-GAP TBC" evidence="1">
    <location>
        <begin position="70"/>
        <end position="249"/>
    </location>
</feature>
<gene>
    <name evidence="2" type="ORF">SteCoe_12013</name>
</gene>
<dbReference type="Pfam" id="PF00566">
    <property type="entry name" value="RabGAP-TBC"/>
    <property type="match status" value="1"/>
</dbReference>
<organism evidence="2 3">
    <name type="scientific">Stentor coeruleus</name>
    <dbReference type="NCBI Taxonomy" id="5963"/>
    <lineage>
        <taxon>Eukaryota</taxon>
        <taxon>Sar</taxon>
        <taxon>Alveolata</taxon>
        <taxon>Ciliophora</taxon>
        <taxon>Postciliodesmatophora</taxon>
        <taxon>Heterotrichea</taxon>
        <taxon>Heterotrichida</taxon>
        <taxon>Stentoridae</taxon>
        <taxon>Stentor</taxon>
    </lineage>
</organism>
<accession>A0A1R2CBP2</accession>
<dbReference type="AlphaFoldDB" id="A0A1R2CBP2"/>
<dbReference type="Gene3D" id="1.10.472.80">
    <property type="entry name" value="Ypt/Rab-GAP domain of gyp1p, domain 3"/>
    <property type="match status" value="1"/>
</dbReference>
<dbReference type="PANTHER" id="PTHR47219">
    <property type="entry name" value="RAB GTPASE-ACTIVATING PROTEIN 1-LIKE"/>
    <property type="match status" value="1"/>
</dbReference>
<dbReference type="SMART" id="SM00164">
    <property type="entry name" value="TBC"/>
    <property type="match status" value="1"/>
</dbReference>
<comment type="caution">
    <text evidence="2">The sequence shown here is derived from an EMBL/GenBank/DDBJ whole genome shotgun (WGS) entry which is preliminary data.</text>
</comment>
<evidence type="ECO:0000313" key="2">
    <source>
        <dbReference type="EMBL" id="OMJ86434.1"/>
    </source>
</evidence>
<evidence type="ECO:0000313" key="3">
    <source>
        <dbReference type="Proteomes" id="UP000187209"/>
    </source>
</evidence>
<dbReference type="InterPro" id="IPR000195">
    <property type="entry name" value="Rab-GAP-TBC_dom"/>
</dbReference>
<keyword evidence="3" id="KW-1185">Reference proteome</keyword>
<protein>
    <recommendedName>
        <fullName evidence="1">Rab-GAP TBC domain-containing protein</fullName>
    </recommendedName>
</protein>
<dbReference type="GO" id="GO:0005096">
    <property type="term" value="F:GTPase activator activity"/>
    <property type="evidence" value="ECO:0007669"/>
    <property type="project" value="TreeGrafter"/>
</dbReference>
<dbReference type="InterPro" id="IPR035969">
    <property type="entry name" value="Rab-GAP_TBC_sf"/>
</dbReference>
<dbReference type="Gene3D" id="1.10.8.270">
    <property type="entry name" value="putative rabgap domain of human tbc1 domain family member 14 like domains"/>
    <property type="match status" value="1"/>
</dbReference>
<proteinExistence type="predicted"/>
<evidence type="ECO:0000259" key="1">
    <source>
        <dbReference type="PROSITE" id="PS50086"/>
    </source>
</evidence>
<dbReference type="OrthoDB" id="295078at2759"/>
<reference evidence="2 3" key="1">
    <citation type="submission" date="2016-11" db="EMBL/GenBank/DDBJ databases">
        <title>The macronuclear genome of Stentor coeruleus: a giant cell with tiny introns.</title>
        <authorList>
            <person name="Slabodnick M."/>
            <person name="Ruby J.G."/>
            <person name="Reiff S.B."/>
            <person name="Swart E.C."/>
            <person name="Gosai S."/>
            <person name="Prabakaran S."/>
            <person name="Witkowska E."/>
            <person name="Larue G.E."/>
            <person name="Fisher S."/>
            <person name="Freeman R.M."/>
            <person name="Gunawardena J."/>
            <person name="Chu W."/>
            <person name="Stover N.A."/>
            <person name="Gregory B.D."/>
            <person name="Nowacki M."/>
            <person name="Derisi J."/>
            <person name="Roy S.W."/>
            <person name="Marshall W.F."/>
            <person name="Sood P."/>
        </authorList>
    </citation>
    <scope>NUCLEOTIDE SEQUENCE [LARGE SCALE GENOMIC DNA]</scope>
    <source>
        <strain evidence="2">WM001</strain>
    </source>
</reference>
<dbReference type="Proteomes" id="UP000187209">
    <property type="component" value="Unassembled WGS sequence"/>
</dbReference>
<dbReference type="SUPFAM" id="SSF47923">
    <property type="entry name" value="Ypt/Rab-GAP domain of gyp1p"/>
    <property type="match status" value="2"/>
</dbReference>
<dbReference type="GO" id="GO:0031267">
    <property type="term" value="F:small GTPase binding"/>
    <property type="evidence" value="ECO:0007669"/>
    <property type="project" value="TreeGrafter"/>
</dbReference>
<dbReference type="InterPro" id="IPR050302">
    <property type="entry name" value="Rab_GAP_TBC_domain"/>
</dbReference>
<dbReference type="PANTHER" id="PTHR47219:SF9">
    <property type="entry name" value="GTPASE ACTIVATING PROTEIN AND CENTROSOME-ASSOCIATED, ISOFORM B"/>
    <property type="match status" value="1"/>
</dbReference>
<dbReference type="PROSITE" id="PS50086">
    <property type="entry name" value="TBC_RABGAP"/>
    <property type="match status" value="1"/>
</dbReference>
<name>A0A1R2CBP2_9CILI</name>
<dbReference type="EMBL" id="MPUH01000205">
    <property type="protein sequence ID" value="OMJ86434.1"/>
    <property type="molecule type" value="Genomic_DNA"/>
</dbReference>
<sequence length="362" mass="41879">MGNSCKCISKLDSRSQNKKLKFNQPLPEKKDKNKAIRWERIMKAYSDYENPIEAFKKEDNDKFCSYLSEGPPAHLRWLAWKAAFSAHGHVKIDETEREDTYSIEKDLSRTFPNQSFFANPLGQTYLKTVLVSMVNNHPELGYCQGMNSLAGILLIVSKGNVTESYEILEKICWGMGGKGLFEYGFPLVVDLCQEFHRALSEKIPTIHKFFQELELDDNLWITKWFMTLFSYSFHLDCVVRIWDAIFAYGLGFMVNIALGLVSYLKHDLLGKSLGDMLEFLPELKEMYVDIDMVLFHSSKFQLRKFEINVESEAGPETLKDEMDSEEPIHTRWDATNYSHQHSRSMMEEFSLSSPSNISKFSL</sequence>